<reference evidence="11" key="2">
    <citation type="submission" date="2012-11" db="EMBL/GenBank/DDBJ databases">
        <authorList>
            <person name="Kuo A."/>
            <person name="Curtis B.A."/>
            <person name="Tanifuji G."/>
            <person name="Burki F."/>
            <person name="Gruber A."/>
            <person name="Irimia M."/>
            <person name="Maruyama S."/>
            <person name="Arias M.C."/>
            <person name="Ball S.G."/>
            <person name="Gile G.H."/>
            <person name="Hirakawa Y."/>
            <person name="Hopkins J.F."/>
            <person name="Rensing S.A."/>
            <person name="Schmutz J."/>
            <person name="Symeonidi A."/>
            <person name="Elias M."/>
            <person name="Eveleigh R.J."/>
            <person name="Herman E.K."/>
            <person name="Klute M.J."/>
            <person name="Nakayama T."/>
            <person name="Obornik M."/>
            <person name="Reyes-Prieto A."/>
            <person name="Armbrust E.V."/>
            <person name="Aves S.J."/>
            <person name="Beiko R.G."/>
            <person name="Coutinho P."/>
            <person name="Dacks J.B."/>
            <person name="Durnford D.G."/>
            <person name="Fast N.M."/>
            <person name="Green B.R."/>
            <person name="Grisdale C."/>
            <person name="Hempe F."/>
            <person name="Henrissat B."/>
            <person name="Hoppner M.P."/>
            <person name="Ishida K.-I."/>
            <person name="Kim E."/>
            <person name="Koreny L."/>
            <person name="Kroth P.G."/>
            <person name="Liu Y."/>
            <person name="Malik S.-B."/>
            <person name="Maier U.G."/>
            <person name="McRose D."/>
            <person name="Mock T."/>
            <person name="Neilson J.A."/>
            <person name="Onodera N.T."/>
            <person name="Poole A.M."/>
            <person name="Pritham E.J."/>
            <person name="Richards T.A."/>
            <person name="Rocap G."/>
            <person name="Roy S.W."/>
            <person name="Sarai C."/>
            <person name="Schaack S."/>
            <person name="Shirato S."/>
            <person name="Slamovits C.H."/>
            <person name="Spencer D.F."/>
            <person name="Suzuki S."/>
            <person name="Worden A.Z."/>
            <person name="Zauner S."/>
            <person name="Barry K."/>
            <person name="Bell C."/>
            <person name="Bharti A.K."/>
            <person name="Crow J.A."/>
            <person name="Grimwood J."/>
            <person name="Kramer R."/>
            <person name="Lindquist E."/>
            <person name="Lucas S."/>
            <person name="Salamov A."/>
            <person name="McFadden G.I."/>
            <person name="Lane C.E."/>
            <person name="Keeling P.J."/>
            <person name="Gray M.W."/>
            <person name="Grigoriev I.V."/>
            <person name="Archibald J.M."/>
        </authorList>
    </citation>
    <scope>NUCLEOTIDE SEQUENCE</scope>
    <source>
        <strain evidence="11">CCMP2712</strain>
    </source>
</reference>
<dbReference type="InterPro" id="IPR001054">
    <property type="entry name" value="A/G_cyclase"/>
</dbReference>
<comment type="subcellular location">
    <subcellularLocation>
        <location evidence="1">Membrane</location>
    </subcellularLocation>
</comment>
<dbReference type="PROSITE" id="PS00452">
    <property type="entry name" value="GUANYLATE_CYCLASE_1"/>
    <property type="match status" value="1"/>
</dbReference>
<keyword evidence="4" id="KW-1133">Transmembrane helix</keyword>
<keyword evidence="11" id="KW-1185">Reference proteome</keyword>
<dbReference type="HOGENOM" id="CLU_001072_6_1_1"/>
<evidence type="ECO:0000256" key="1">
    <source>
        <dbReference type="ARBA" id="ARBA00004370"/>
    </source>
</evidence>
<dbReference type="InterPro" id="IPR029787">
    <property type="entry name" value="Nucleotide_cyclase"/>
</dbReference>
<keyword evidence="2" id="KW-0812">Transmembrane</keyword>
<dbReference type="GeneID" id="17303359"/>
<dbReference type="GO" id="GO:0007168">
    <property type="term" value="P:receptor guanylyl cyclase signaling pathway"/>
    <property type="evidence" value="ECO:0007669"/>
    <property type="project" value="TreeGrafter"/>
</dbReference>
<keyword evidence="6 7" id="KW-0456">Lyase</keyword>
<evidence type="ECO:0000256" key="5">
    <source>
        <dbReference type="ARBA" id="ARBA00023136"/>
    </source>
</evidence>
<dbReference type="SMART" id="SM00044">
    <property type="entry name" value="CYCc"/>
    <property type="match status" value="1"/>
</dbReference>
<dbReference type="InterPro" id="IPR050401">
    <property type="entry name" value="Cyclic_nucleotide_synthase"/>
</dbReference>
<dbReference type="GO" id="GO:0000166">
    <property type="term" value="F:nucleotide binding"/>
    <property type="evidence" value="ECO:0007669"/>
    <property type="project" value="UniProtKB-KW"/>
</dbReference>
<evidence type="ECO:0000256" key="6">
    <source>
        <dbReference type="ARBA" id="ARBA00023239"/>
    </source>
</evidence>
<dbReference type="Proteomes" id="UP000011087">
    <property type="component" value="Unassembled WGS sequence"/>
</dbReference>
<evidence type="ECO:0000313" key="11">
    <source>
        <dbReference type="Proteomes" id="UP000011087"/>
    </source>
</evidence>
<protein>
    <recommendedName>
        <fullName evidence="8">Guanylate cyclase domain-containing protein</fullName>
    </recommendedName>
</protein>
<feature type="non-terminal residue" evidence="9">
    <location>
        <position position="180"/>
    </location>
</feature>
<evidence type="ECO:0000256" key="7">
    <source>
        <dbReference type="RuleBase" id="RU000405"/>
    </source>
</evidence>
<dbReference type="OrthoDB" id="532905at2759"/>
<keyword evidence="5" id="KW-0472">Membrane</keyword>
<reference evidence="9 11" key="1">
    <citation type="journal article" date="2012" name="Nature">
        <title>Algal genomes reveal evolutionary mosaicism and the fate of nucleomorphs.</title>
        <authorList>
            <consortium name="DOE Joint Genome Institute"/>
            <person name="Curtis B.A."/>
            <person name="Tanifuji G."/>
            <person name="Burki F."/>
            <person name="Gruber A."/>
            <person name="Irimia M."/>
            <person name="Maruyama S."/>
            <person name="Arias M.C."/>
            <person name="Ball S.G."/>
            <person name="Gile G.H."/>
            <person name="Hirakawa Y."/>
            <person name="Hopkins J.F."/>
            <person name="Kuo A."/>
            <person name="Rensing S.A."/>
            <person name="Schmutz J."/>
            <person name="Symeonidi A."/>
            <person name="Elias M."/>
            <person name="Eveleigh R.J."/>
            <person name="Herman E.K."/>
            <person name="Klute M.J."/>
            <person name="Nakayama T."/>
            <person name="Obornik M."/>
            <person name="Reyes-Prieto A."/>
            <person name="Armbrust E.V."/>
            <person name="Aves S.J."/>
            <person name="Beiko R.G."/>
            <person name="Coutinho P."/>
            <person name="Dacks J.B."/>
            <person name="Durnford D.G."/>
            <person name="Fast N.M."/>
            <person name="Green B.R."/>
            <person name="Grisdale C.J."/>
            <person name="Hempel F."/>
            <person name="Henrissat B."/>
            <person name="Hoppner M.P."/>
            <person name="Ishida K."/>
            <person name="Kim E."/>
            <person name="Koreny L."/>
            <person name="Kroth P.G."/>
            <person name="Liu Y."/>
            <person name="Malik S.B."/>
            <person name="Maier U.G."/>
            <person name="McRose D."/>
            <person name="Mock T."/>
            <person name="Neilson J.A."/>
            <person name="Onodera N.T."/>
            <person name="Poole A.M."/>
            <person name="Pritham E.J."/>
            <person name="Richards T.A."/>
            <person name="Rocap G."/>
            <person name="Roy S.W."/>
            <person name="Sarai C."/>
            <person name="Schaack S."/>
            <person name="Shirato S."/>
            <person name="Slamovits C.H."/>
            <person name="Spencer D.F."/>
            <person name="Suzuki S."/>
            <person name="Worden A.Z."/>
            <person name="Zauner S."/>
            <person name="Barry K."/>
            <person name="Bell C."/>
            <person name="Bharti A.K."/>
            <person name="Crow J.A."/>
            <person name="Grimwood J."/>
            <person name="Kramer R."/>
            <person name="Lindquist E."/>
            <person name="Lucas S."/>
            <person name="Salamov A."/>
            <person name="McFadden G.I."/>
            <person name="Lane C.E."/>
            <person name="Keeling P.J."/>
            <person name="Gray M.W."/>
            <person name="Grigoriev I.V."/>
            <person name="Archibald J.M."/>
        </authorList>
    </citation>
    <scope>NUCLEOTIDE SEQUENCE</scope>
    <source>
        <strain evidence="9 11">CCMP2712</strain>
    </source>
</reference>
<gene>
    <name evidence="9" type="ORF">GUITHDRAFT_46473</name>
</gene>
<dbReference type="GO" id="GO:0005886">
    <property type="term" value="C:plasma membrane"/>
    <property type="evidence" value="ECO:0007669"/>
    <property type="project" value="TreeGrafter"/>
</dbReference>
<dbReference type="Gene3D" id="3.30.70.1230">
    <property type="entry name" value="Nucleotide cyclase"/>
    <property type="match status" value="1"/>
</dbReference>
<sequence length="180" mass="20052">HDKVAIVFADIVSFTKIASNLEAQEVMNMLHNLYCKFDTLCEVNNVYKVETIGDSYMAAAGLFSSEQGLGEKKIVQDAVKFAREMIVAARDVKDPWGNPMMLRVGVHVGPVMSGIVGRIRKRYCLFGDAVNVASRMESTAPVGQLQRTNVDVSAMKDEGPWQWQERLNVHLKNKGVVTTY</sequence>
<dbReference type="InterPro" id="IPR018297">
    <property type="entry name" value="A/G_cyclase_CS"/>
</dbReference>
<evidence type="ECO:0000256" key="2">
    <source>
        <dbReference type="ARBA" id="ARBA00022692"/>
    </source>
</evidence>
<dbReference type="AlphaFoldDB" id="L1JE66"/>
<evidence type="ECO:0000256" key="4">
    <source>
        <dbReference type="ARBA" id="ARBA00022989"/>
    </source>
</evidence>
<dbReference type="eggNOG" id="KOG4171">
    <property type="taxonomic scope" value="Eukaryota"/>
</dbReference>
<dbReference type="EnsemblProtists" id="EKX46771">
    <property type="protein sequence ID" value="EKX46771"/>
    <property type="gene ID" value="GUITHDRAFT_46473"/>
</dbReference>
<dbReference type="OMA" id="HNCVRIK"/>
<dbReference type="GO" id="GO:0035556">
    <property type="term" value="P:intracellular signal transduction"/>
    <property type="evidence" value="ECO:0007669"/>
    <property type="project" value="InterPro"/>
</dbReference>
<evidence type="ECO:0000313" key="10">
    <source>
        <dbReference type="EnsemblProtists" id="EKX46771"/>
    </source>
</evidence>
<dbReference type="PaxDb" id="55529-EKX46771"/>
<dbReference type="EMBL" id="JH992993">
    <property type="protein sequence ID" value="EKX46771.1"/>
    <property type="molecule type" value="Genomic_DNA"/>
</dbReference>
<feature type="non-terminal residue" evidence="9">
    <location>
        <position position="1"/>
    </location>
</feature>
<dbReference type="GO" id="GO:0004016">
    <property type="term" value="F:adenylate cyclase activity"/>
    <property type="evidence" value="ECO:0007669"/>
    <property type="project" value="TreeGrafter"/>
</dbReference>
<dbReference type="PANTHER" id="PTHR11920">
    <property type="entry name" value="GUANYLYL CYCLASE"/>
    <property type="match status" value="1"/>
</dbReference>
<dbReference type="PROSITE" id="PS50125">
    <property type="entry name" value="GUANYLATE_CYCLASE_2"/>
    <property type="match status" value="1"/>
</dbReference>
<dbReference type="KEGG" id="gtt:GUITHDRAFT_46473"/>
<dbReference type="CDD" id="cd07302">
    <property type="entry name" value="CHD"/>
    <property type="match status" value="1"/>
</dbReference>
<reference evidence="10" key="3">
    <citation type="submission" date="2015-06" db="UniProtKB">
        <authorList>
            <consortium name="EnsemblProtists"/>
        </authorList>
    </citation>
    <scope>IDENTIFICATION</scope>
</reference>
<dbReference type="SUPFAM" id="SSF55073">
    <property type="entry name" value="Nucleotide cyclase"/>
    <property type="match status" value="1"/>
</dbReference>
<dbReference type="PANTHER" id="PTHR11920:SF335">
    <property type="entry name" value="GUANYLATE CYCLASE"/>
    <property type="match status" value="1"/>
</dbReference>
<proteinExistence type="inferred from homology"/>
<organism evidence="9">
    <name type="scientific">Guillardia theta (strain CCMP2712)</name>
    <name type="common">Cryptophyte</name>
    <dbReference type="NCBI Taxonomy" id="905079"/>
    <lineage>
        <taxon>Eukaryota</taxon>
        <taxon>Cryptophyceae</taxon>
        <taxon>Pyrenomonadales</taxon>
        <taxon>Geminigeraceae</taxon>
        <taxon>Guillardia</taxon>
    </lineage>
</organism>
<dbReference type="GO" id="GO:0001653">
    <property type="term" value="F:peptide receptor activity"/>
    <property type="evidence" value="ECO:0007669"/>
    <property type="project" value="TreeGrafter"/>
</dbReference>
<feature type="domain" description="Guanylate cyclase" evidence="8">
    <location>
        <begin position="5"/>
        <end position="137"/>
    </location>
</feature>
<evidence type="ECO:0000313" key="9">
    <source>
        <dbReference type="EMBL" id="EKX46771.1"/>
    </source>
</evidence>
<comment type="similarity">
    <text evidence="7">Belongs to the adenylyl cyclase class-4/guanylyl cyclase family.</text>
</comment>
<dbReference type="Pfam" id="PF00211">
    <property type="entry name" value="Guanylate_cyc"/>
    <property type="match status" value="1"/>
</dbReference>
<dbReference type="RefSeq" id="XP_005833751.1">
    <property type="nucleotide sequence ID" value="XM_005833694.1"/>
</dbReference>
<dbReference type="GO" id="GO:0004383">
    <property type="term" value="F:guanylate cyclase activity"/>
    <property type="evidence" value="ECO:0007669"/>
    <property type="project" value="TreeGrafter"/>
</dbReference>
<accession>L1JE66</accession>
<evidence type="ECO:0000256" key="3">
    <source>
        <dbReference type="ARBA" id="ARBA00022741"/>
    </source>
</evidence>
<evidence type="ECO:0000259" key="8">
    <source>
        <dbReference type="PROSITE" id="PS50125"/>
    </source>
</evidence>
<name>L1JE66_GUITC</name>
<keyword evidence="3" id="KW-0547">Nucleotide-binding</keyword>